<dbReference type="Proteomes" id="UP000195043">
    <property type="component" value="Unassembled WGS sequence"/>
</dbReference>
<dbReference type="STRING" id="1834191.A5886_001000"/>
<comment type="caution">
    <text evidence="1">The sequence shown here is derived from an EMBL/GenBank/DDBJ whole genome shotgun (WGS) entry which is preliminary data.</text>
</comment>
<evidence type="ECO:0000313" key="2">
    <source>
        <dbReference type="Proteomes" id="UP000195043"/>
    </source>
</evidence>
<dbReference type="AlphaFoldDB" id="A0A242A4H5"/>
<organism evidence="1 2">
    <name type="scientific">Candidatus Enterococcus testudinis</name>
    <dbReference type="NCBI Taxonomy" id="1834191"/>
    <lineage>
        <taxon>Bacteria</taxon>
        <taxon>Bacillati</taxon>
        <taxon>Bacillota</taxon>
        <taxon>Bacilli</taxon>
        <taxon>Lactobacillales</taxon>
        <taxon>Enterococcaceae</taxon>
        <taxon>Enterococcus</taxon>
    </lineage>
</organism>
<dbReference type="EMBL" id="NGKU01000001">
    <property type="protein sequence ID" value="OTN75924.1"/>
    <property type="molecule type" value="Genomic_DNA"/>
</dbReference>
<reference evidence="1 2" key="1">
    <citation type="submission" date="2017-05" db="EMBL/GenBank/DDBJ databases">
        <title>The Genome Sequence of Enterococcus sp. 8G7_MSG3316.</title>
        <authorList>
            <consortium name="The Broad Institute Genomics Platform"/>
            <consortium name="The Broad Institute Genomic Center for Infectious Diseases"/>
            <person name="Earl A."/>
            <person name="Manson A."/>
            <person name="Schwartman J."/>
            <person name="Gilmore M."/>
            <person name="Abouelleil A."/>
            <person name="Cao P."/>
            <person name="Chapman S."/>
            <person name="Cusick C."/>
            <person name="Shea T."/>
            <person name="Young S."/>
            <person name="Neafsey D."/>
            <person name="Nusbaum C."/>
            <person name="Birren B."/>
        </authorList>
    </citation>
    <scope>NUCLEOTIDE SEQUENCE [LARGE SCALE GENOMIC DNA]</scope>
    <source>
        <strain evidence="1 2">8G7_MSG3316</strain>
    </source>
</reference>
<sequence length="161" mass="17677">MVSSLDTTGTGAVIYSGGKATFTVGAKATFDIQTDGTKAKNIIHFTGISTFKFNDAKNINIQFNLTPIAGSALIYMPRNSYFEIDVQKVNARTTGSDIASEPSYTWTPMFDLKIPYVGSAVTSSSIQGMSMYEETLNEFIAKFDTVTKQGFKDYNLNILMR</sequence>
<gene>
    <name evidence="1" type="ORF">A5886_001000</name>
</gene>
<proteinExistence type="predicted"/>
<name>A0A242A4H5_9ENTE</name>
<accession>A0A242A4H5</accession>
<keyword evidence="2" id="KW-1185">Reference proteome</keyword>
<evidence type="ECO:0000313" key="1">
    <source>
        <dbReference type="EMBL" id="OTN75924.1"/>
    </source>
</evidence>
<dbReference type="RefSeq" id="WP_218776630.1">
    <property type="nucleotide sequence ID" value="NZ_NGKU01000001.1"/>
</dbReference>
<protein>
    <submittedName>
        <fullName evidence="1">Uncharacterized protein</fullName>
    </submittedName>
</protein>